<accession>A0A1W1BT58</accession>
<feature type="transmembrane region" description="Helical" evidence="1">
    <location>
        <begin position="7"/>
        <end position="27"/>
    </location>
</feature>
<proteinExistence type="predicted"/>
<keyword evidence="1" id="KW-0812">Transmembrane</keyword>
<evidence type="ECO:0000313" key="2">
    <source>
        <dbReference type="EMBL" id="SFV56674.1"/>
    </source>
</evidence>
<gene>
    <name evidence="2" type="ORF">MNB_SV-9-433</name>
</gene>
<keyword evidence="1" id="KW-0472">Membrane</keyword>
<keyword evidence="1" id="KW-1133">Transmembrane helix</keyword>
<dbReference type="AlphaFoldDB" id="A0A1W1BT58"/>
<feature type="transmembrane region" description="Helical" evidence="1">
    <location>
        <begin position="125"/>
        <end position="143"/>
    </location>
</feature>
<name>A0A1W1BT58_9ZZZZ</name>
<protein>
    <submittedName>
        <fullName evidence="2">Uncharacterized protein</fullName>
    </submittedName>
</protein>
<evidence type="ECO:0000256" key="1">
    <source>
        <dbReference type="SAM" id="Phobius"/>
    </source>
</evidence>
<feature type="transmembrane region" description="Helical" evidence="1">
    <location>
        <begin position="149"/>
        <end position="171"/>
    </location>
</feature>
<feature type="transmembrane region" description="Helical" evidence="1">
    <location>
        <begin position="33"/>
        <end position="53"/>
    </location>
</feature>
<sequence length="184" mass="21129">MKKSSQNILNILLASDIVIITVCMFFGDRNWLYTSQIGFFTSTLIISASMISYRRMVEKGIDLNNGIALDDNRDELDKLDDPHDLYSEDTEENKELVDVVKEERAKLKENSRSIKDVIKDSKASFSWMRLGAYITLVLGFFYLNRNEYLHIPSYLISLSIPPLVVISVLLSESYSKSKEDKNEL</sequence>
<reference evidence="2" key="1">
    <citation type="submission" date="2016-10" db="EMBL/GenBank/DDBJ databases">
        <authorList>
            <person name="de Groot N.N."/>
        </authorList>
    </citation>
    <scope>NUCLEOTIDE SEQUENCE</scope>
</reference>
<organism evidence="2">
    <name type="scientific">hydrothermal vent metagenome</name>
    <dbReference type="NCBI Taxonomy" id="652676"/>
    <lineage>
        <taxon>unclassified sequences</taxon>
        <taxon>metagenomes</taxon>
        <taxon>ecological metagenomes</taxon>
    </lineage>
</organism>
<dbReference type="EMBL" id="FPHG01000031">
    <property type="protein sequence ID" value="SFV56674.1"/>
    <property type="molecule type" value="Genomic_DNA"/>
</dbReference>